<comment type="caution">
    <text evidence="3">The sequence shown here is derived from an EMBL/GenBank/DDBJ whole genome shotgun (WGS) entry which is preliminary data.</text>
</comment>
<feature type="region of interest" description="Disordered" evidence="2">
    <location>
        <begin position="239"/>
        <end position="278"/>
    </location>
</feature>
<keyword evidence="4" id="KW-1185">Reference proteome</keyword>
<protein>
    <submittedName>
        <fullName evidence="3">Uncharacterized protein</fullName>
    </submittedName>
</protein>
<evidence type="ECO:0000256" key="1">
    <source>
        <dbReference type="SAM" id="Coils"/>
    </source>
</evidence>
<gene>
    <name evidence="3" type="ORF">ACH5RR_037308</name>
</gene>
<evidence type="ECO:0000256" key="2">
    <source>
        <dbReference type="SAM" id="MobiDB-lite"/>
    </source>
</evidence>
<feature type="coiled-coil region" evidence="1">
    <location>
        <begin position="138"/>
        <end position="176"/>
    </location>
</feature>
<dbReference type="Proteomes" id="UP001630127">
    <property type="component" value="Unassembled WGS sequence"/>
</dbReference>
<sequence length="278" mass="32157">MEAALQIDNVRYHMELMSKSIVWLINHHFQGTNLELMGTHTILLGGITQIFHGVTPTTNPILLTSQIPPPQNAQHTQAASSSPRPYQPSHQRNFQPNSYQPFPDPSCQNQQQRPPLYYANSCQPMYHDQYALRENLGEEGWKKEVEYLRRELDRKTKEHKRDYKNLKASTRNLEIQLGQWVRLNNDKPIGAFPSDTIPIPEEQCNAITLRSGKELVEFKEKKNVEVGSKEQRSKVIENEKEVVDDEAKKEQKNEIKVSKKKHVEEPLKTDPSIKVPYP</sequence>
<name>A0ABD2Y5S9_9GENT</name>
<dbReference type="EMBL" id="JBJUIK010000015">
    <property type="protein sequence ID" value="KAL3502859.1"/>
    <property type="molecule type" value="Genomic_DNA"/>
</dbReference>
<feature type="compositionally biased region" description="Basic and acidic residues" evidence="2">
    <location>
        <begin position="239"/>
        <end position="268"/>
    </location>
</feature>
<evidence type="ECO:0000313" key="3">
    <source>
        <dbReference type="EMBL" id="KAL3502859.1"/>
    </source>
</evidence>
<proteinExistence type="predicted"/>
<organism evidence="3 4">
    <name type="scientific">Cinchona calisaya</name>
    <dbReference type="NCBI Taxonomy" id="153742"/>
    <lineage>
        <taxon>Eukaryota</taxon>
        <taxon>Viridiplantae</taxon>
        <taxon>Streptophyta</taxon>
        <taxon>Embryophyta</taxon>
        <taxon>Tracheophyta</taxon>
        <taxon>Spermatophyta</taxon>
        <taxon>Magnoliopsida</taxon>
        <taxon>eudicotyledons</taxon>
        <taxon>Gunneridae</taxon>
        <taxon>Pentapetalae</taxon>
        <taxon>asterids</taxon>
        <taxon>lamiids</taxon>
        <taxon>Gentianales</taxon>
        <taxon>Rubiaceae</taxon>
        <taxon>Cinchonoideae</taxon>
        <taxon>Cinchoneae</taxon>
        <taxon>Cinchona</taxon>
    </lineage>
</organism>
<keyword evidence="1" id="KW-0175">Coiled coil</keyword>
<accession>A0ABD2Y5S9</accession>
<dbReference type="AlphaFoldDB" id="A0ABD2Y5S9"/>
<evidence type="ECO:0000313" key="4">
    <source>
        <dbReference type="Proteomes" id="UP001630127"/>
    </source>
</evidence>
<feature type="region of interest" description="Disordered" evidence="2">
    <location>
        <begin position="65"/>
        <end position="113"/>
    </location>
</feature>
<reference evidence="3 4" key="1">
    <citation type="submission" date="2024-11" db="EMBL/GenBank/DDBJ databases">
        <title>A near-complete genome assembly of Cinchona calisaya.</title>
        <authorList>
            <person name="Lian D.C."/>
            <person name="Zhao X.W."/>
            <person name="Wei L."/>
        </authorList>
    </citation>
    <scope>NUCLEOTIDE SEQUENCE [LARGE SCALE GENOMIC DNA]</scope>
    <source>
        <tissue evidence="3">Nenye</tissue>
    </source>
</reference>